<keyword evidence="6" id="KW-0418">Kinase</keyword>
<evidence type="ECO:0000256" key="7">
    <source>
        <dbReference type="ARBA" id="ARBA00022840"/>
    </source>
</evidence>
<feature type="chain" id="PRO_5046263668" description="non-specific serine/threonine protein kinase" evidence="11">
    <location>
        <begin position="18"/>
        <end position="481"/>
    </location>
</feature>
<comment type="catalytic activity">
    <reaction evidence="9">
        <text>L-seryl-[protein] + ATP = O-phospho-L-seryl-[protein] + ADP + H(+)</text>
        <dbReference type="Rhea" id="RHEA:17989"/>
        <dbReference type="Rhea" id="RHEA-COMP:9863"/>
        <dbReference type="Rhea" id="RHEA-COMP:11604"/>
        <dbReference type="ChEBI" id="CHEBI:15378"/>
        <dbReference type="ChEBI" id="CHEBI:29999"/>
        <dbReference type="ChEBI" id="CHEBI:30616"/>
        <dbReference type="ChEBI" id="CHEBI:83421"/>
        <dbReference type="ChEBI" id="CHEBI:456216"/>
        <dbReference type="EC" id="2.7.11.1"/>
    </reaction>
</comment>
<evidence type="ECO:0000256" key="3">
    <source>
        <dbReference type="ARBA" id="ARBA00022527"/>
    </source>
</evidence>
<keyword evidence="11" id="KW-0732">Signal</keyword>
<dbReference type="Gene3D" id="1.10.510.10">
    <property type="entry name" value="Transferase(Phosphotransferase) domain 1"/>
    <property type="match status" value="1"/>
</dbReference>
<evidence type="ECO:0000256" key="6">
    <source>
        <dbReference type="ARBA" id="ARBA00022777"/>
    </source>
</evidence>
<keyword evidence="7" id="KW-0067">ATP-binding</keyword>
<keyword evidence="4" id="KW-0808">Transferase</keyword>
<comment type="caution">
    <text evidence="13">The sequence shown here is derived from an EMBL/GenBank/DDBJ whole genome shotgun (WGS) entry which is preliminary data.</text>
</comment>
<evidence type="ECO:0000259" key="12">
    <source>
        <dbReference type="PROSITE" id="PS50011"/>
    </source>
</evidence>
<dbReference type="InterPro" id="IPR000719">
    <property type="entry name" value="Prot_kinase_dom"/>
</dbReference>
<keyword evidence="5" id="KW-0547">Nucleotide-binding</keyword>
<evidence type="ECO:0000256" key="9">
    <source>
        <dbReference type="ARBA" id="ARBA00048679"/>
    </source>
</evidence>
<protein>
    <recommendedName>
        <fullName evidence="2">non-specific serine/threonine protein kinase</fullName>
        <ecNumber evidence="2">2.7.11.1</ecNumber>
    </recommendedName>
</protein>
<evidence type="ECO:0000313" key="13">
    <source>
        <dbReference type="EMBL" id="KAH6590573.1"/>
    </source>
</evidence>
<feature type="domain" description="Protein kinase" evidence="12">
    <location>
        <begin position="125"/>
        <end position="429"/>
    </location>
</feature>
<evidence type="ECO:0000256" key="8">
    <source>
        <dbReference type="ARBA" id="ARBA00047899"/>
    </source>
</evidence>
<dbReference type="SMART" id="SM00220">
    <property type="entry name" value="S_TKc"/>
    <property type="match status" value="1"/>
</dbReference>
<gene>
    <name evidence="13" type="ORF">BASA50_009292</name>
</gene>
<dbReference type="PANTHER" id="PTHR22984">
    <property type="entry name" value="SERINE/THREONINE-PROTEIN KINASE PIM"/>
    <property type="match status" value="1"/>
</dbReference>
<dbReference type="SUPFAM" id="SSF56112">
    <property type="entry name" value="Protein kinase-like (PK-like)"/>
    <property type="match status" value="1"/>
</dbReference>
<sequence length="481" mass="53952">MVDTLLWILHHFAACYAGQTTQGGKDDGDGGDPDSGSKDAPKKVTGLLQRADSLRRTRALQKTKAPDQRSASSSVDPQPEKRRKGGHWLRNIFKPQPEPLPSTLHDPPQSDEIAFPVCVRQSEAKIYNQNWKPGQYNAFIEEEDSPPPRCHLPDPLVLSDKQSVAQCMSSRPPNIMLPYELVLQRYLSRPGHKNPYVPKVIDYITLEDEFIVVMEYFGGKWVTLANYLEEKIRLDVSYARDIIREIVKAMLSLKQCGIVHGDLNAGNVMYNPETSEVKLIDFGVSTILPGWKKGKSSSLNSLDSLSRVLGYKAGYDEIQSMRMLGDLLYRAMTGNDVQLDDFNYGEFMREAIPDESDSSKTLLLSTSIAHLVVECEQATGHRIQSGLVPAIQKSRLRLLGRALDPGVENVYTWLRGGVLNGRSKSRPVVGWTGLWSMSLWGRGMIIGRWQHGLADFLQAAYQQYQIHIVANTTWDRLVEVG</sequence>
<evidence type="ECO:0000256" key="1">
    <source>
        <dbReference type="ARBA" id="ARBA00004340"/>
    </source>
</evidence>
<dbReference type="EC" id="2.7.11.1" evidence="2"/>
<evidence type="ECO:0000313" key="14">
    <source>
        <dbReference type="Proteomes" id="UP001648503"/>
    </source>
</evidence>
<dbReference type="EMBL" id="JAFCIX010000432">
    <property type="protein sequence ID" value="KAH6590573.1"/>
    <property type="molecule type" value="Genomic_DNA"/>
</dbReference>
<evidence type="ECO:0000256" key="4">
    <source>
        <dbReference type="ARBA" id="ARBA00022679"/>
    </source>
</evidence>
<proteinExistence type="predicted"/>
<dbReference type="Pfam" id="PF00069">
    <property type="entry name" value="Pkinase"/>
    <property type="match status" value="1"/>
</dbReference>
<evidence type="ECO:0000256" key="11">
    <source>
        <dbReference type="SAM" id="SignalP"/>
    </source>
</evidence>
<feature type="signal peptide" evidence="11">
    <location>
        <begin position="1"/>
        <end position="17"/>
    </location>
</feature>
<dbReference type="InterPro" id="IPR011009">
    <property type="entry name" value="Kinase-like_dom_sf"/>
</dbReference>
<dbReference type="PROSITE" id="PS50011">
    <property type="entry name" value="PROTEIN_KINASE_DOM"/>
    <property type="match status" value="1"/>
</dbReference>
<dbReference type="InterPro" id="IPR051138">
    <property type="entry name" value="PIM_Ser/Thr_kinase"/>
</dbReference>
<comment type="subcellular location">
    <subcellularLocation>
        <location evidence="1">Host cell</location>
    </subcellularLocation>
</comment>
<accession>A0ABQ8F295</accession>
<keyword evidence="3" id="KW-0723">Serine/threonine-protein kinase</keyword>
<dbReference type="Proteomes" id="UP001648503">
    <property type="component" value="Unassembled WGS sequence"/>
</dbReference>
<reference evidence="13 14" key="1">
    <citation type="submission" date="2021-02" db="EMBL/GenBank/DDBJ databases">
        <title>Variation within the Batrachochytrium salamandrivorans European outbreak.</title>
        <authorList>
            <person name="Kelly M."/>
            <person name="Pasmans F."/>
            <person name="Shea T.P."/>
            <person name="Munoz J.F."/>
            <person name="Carranza S."/>
            <person name="Cuomo C.A."/>
            <person name="Martel A."/>
        </authorList>
    </citation>
    <scope>NUCLEOTIDE SEQUENCE [LARGE SCALE GENOMIC DNA]</scope>
    <source>
        <strain evidence="13 14">AMFP18/2</strain>
    </source>
</reference>
<dbReference type="PANTHER" id="PTHR22984:SF25">
    <property type="entry name" value="PROTEIN KINASE DOMAIN-CONTAINING PROTEIN"/>
    <property type="match status" value="1"/>
</dbReference>
<evidence type="ECO:0000256" key="2">
    <source>
        <dbReference type="ARBA" id="ARBA00012513"/>
    </source>
</evidence>
<feature type="region of interest" description="Disordered" evidence="10">
    <location>
        <begin position="20"/>
        <end position="107"/>
    </location>
</feature>
<evidence type="ECO:0000256" key="10">
    <source>
        <dbReference type="SAM" id="MobiDB-lite"/>
    </source>
</evidence>
<name>A0ABQ8F295_9FUNG</name>
<organism evidence="13 14">
    <name type="scientific">Batrachochytrium salamandrivorans</name>
    <dbReference type="NCBI Taxonomy" id="1357716"/>
    <lineage>
        <taxon>Eukaryota</taxon>
        <taxon>Fungi</taxon>
        <taxon>Fungi incertae sedis</taxon>
        <taxon>Chytridiomycota</taxon>
        <taxon>Chytridiomycota incertae sedis</taxon>
        <taxon>Chytridiomycetes</taxon>
        <taxon>Rhizophydiales</taxon>
        <taxon>Rhizophydiales incertae sedis</taxon>
        <taxon>Batrachochytrium</taxon>
    </lineage>
</organism>
<comment type="catalytic activity">
    <reaction evidence="8">
        <text>L-threonyl-[protein] + ATP = O-phospho-L-threonyl-[protein] + ADP + H(+)</text>
        <dbReference type="Rhea" id="RHEA:46608"/>
        <dbReference type="Rhea" id="RHEA-COMP:11060"/>
        <dbReference type="Rhea" id="RHEA-COMP:11605"/>
        <dbReference type="ChEBI" id="CHEBI:15378"/>
        <dbReference type="ChEBI" id="CHEBI:30013"/>
        <dbReference type="ChEBI" id="CHEBI:30616"/>
        <dbReference type="ChEBI" id="CHEBI:61977"/>
        <dbReference type="ChEBI" id="CHEBI:456216"/>
        <dbReference type="EC" id="2.7.11.1"/>
    </reaction>
</comment>
<evidence type="ECO:0000256" key="5">
    <source>
        <dbReference type="ARBA" id="ARBA00022741"/>
    </source>
</evidence>
<keyword evidence="14" id="KW-1185">Reference proteome</keyword>